<comment type="caution">
    <text evidence="1">The sequence shown here is derived from an EMBL/GenBank/DDBJ whole genome shotgun (WGS) entry which is preliminary data.</text>
</comment>
<gene>
    <name evidence="1" type="ORF">JAO71_06165</name>
</gene>
<accession>A0ABS1WJY7</accession>
<name>A0ABS1WJY7_9FLAO</name>
<sequence>MPVLKTLLYFSIFNYPITKEEIYRYSEINSIEDVSKQINYLLNKNVIFQFGSYFSIKNDKHLVNRREIGNQKAKAILPKAKKVSGFIANFPYVESVSISGALSKGYYDDVDGDFDFFIITKPNRLWIARTLLILYKKVFLLNSKKYFCVNYFIGSNQLSIVERNRFTATEIVTLLPFFGKEAFSKFITNNEWTMQQFPNIEKVNFEAIKNIKKPLLSRFLEFILNTSLGNTLDDFFRKLTLKKWQKSFGHLSKEDFKIAMKSTKNVSKHHPQNFQKKVILSLEESYNNIIEKYNLEYL</sequence>
<dbReference type="Proteomes" id="UP000605013">
    <property type="component" value="Unassembled WGS sequence"/>
</dbReference>
<dbReference type="RefSeq" id="WP_054851441.1">
    <property type="nucleotide sequence ID" value="NZ_JAEMEF010000004.1"/>
</dbReference>
<proteinExistence type="predicted"/>
<evidence type="ECO:0000313" key="2">
    <source>
        <dbReference type="Proteomes" id="UP000605013"/>
    </source>
</evidence>
<keyword evidence="2" id="KW-1185">Reference proteome</keyword>
<reference evidence="1 2" key="1">
    <citation type="submission" date="2020-12" db="EMBL/GenBank/DDBJ databases">
        <title>Olleya sediminilitoris sp. nov., isolated from a tidal flat.</title>
        <authorList>
            <person name="Park S."/>
            <person name="Yoon J.-H."/>
        </authorList>
    </citation>
    <scope>NUCLEOTIDE SEQUENCE [LARGE SCALE GENOMIC DNA]</scope>
    <source>
        <strain evidence="1 2">YSTF-M6</strain>
    </source>
</reference>
<protein>
    <submittedName>
        <fullName evidence="1">Nucleotidyltransferase domain-containing protein</fullName>
    </submittedName>
</protein>
<evidence type="ECO:0000313" key="1">
    <source>
        <dbReference type="EMBL" id="MBL7559388.1"/>
    </source>
</evidence>
<organism evidence="1 2">
    <name type="scientific">Olleya sediminilitoris</name>
    <dbReference type="NCBI Taxonomy" id="2795739"/>
    <lineage>
        <taxon>Bacteria</taxon>
        <taxon>Pseudomonadati</taxon>
        <taxon>Bacteroidota</taxon>
        <taxon>Flavobacteriia</taxon>
        <taxon>Flavobacteriales</taxon>
        <taxon>Flavobacteriaceae</taxon>
    </lineage>
</organism>
<dbReference type="EMBL" id="JAEMEF010000004">
    <property type="protein sequence ID" value="MBL7559388.1"/>
    <property type="molecule type" value="Genomic_DNA"/>
</dbReference>